<keyword evidence="4" id="KW-0472">Membrane</keyword>
<dbReference type="CDD" id="cd16651">
    <property type="entry name" value="SPL-RING_NSE2"/>
    <property type="match status" value="1"/>
</dbReference>
<dbReference type="InterPro" id="IPR004181">
    <property type="entry name" value="Znf_MIZ"/>
</dbReference>
<keyword evidence="7" id="KW-1185">Reference proteome</keyword>
<feature type="transmembrane region" description="Helical" evidence="4">
    <location>
        <begin position="202"/>
        <end position="229"/>
    </location>
</feature>
<reference evidence="6 7" key="1">
    <citation type="journal article" date="2013" name="Genome Biol.">
        <title>Genome of Acanthamoeba castellanii highlights extensive lateral gene transfer and early evolution of tyrosine kinase signaling.</title>
        <authorList>
            <person name="Clarke M."/>
            <person name="Lohan A.J."/>
            <person name="Liu B."/>
            <person name="Lagkouvardos I."/>
            <person name="Roy S."/>
            <person name="Zafar N."/>
            <person name="Bertelli C."/>
            <person name="Schilde C."/>
            <person name="Kianianmomeni A."/>
            <person name="Burglin T.R."/>
            <person name="Frech C."/>
            <person name="Turcotte B."/>
            <person name="Kopec K.O."/>
            <person name="Synnott J.M."/>
            <person name="Choo C."/>
            <person name="Paponov I."/>
            <person name="Finkler A."/>
            <person name="Soon Heng Tan C."/>
            <person name="Hutchins A.P."/>
            <person name="Weinmeier T."/>
            <person name="Rattei T."/>
            <person name="Chu J.S."/>
            <person name="Gimenez G."/>
            <person name="Irimia M."/>
            <person name="Rigden D.J."/>
            <person name="Fitzpatrick D.A."/>
            <person name="Lorenzo-Morales J."/>
            <person name="Bateman A."/>
            <person name="Chiu C.H."/>
            <person name="Tang P."/>
            <person name="Hegemann P."/>
            <person name="Fromm H."/>
            <person name="Raoult D."/>
            <person name="Greub G."/>
            <person name="Miranda-Saavedra D."/>
            <person name="Chen N."/>
            <person name="Nash P."/>
            <person name="Ginger M.L."/>
            <person name="Horn M."/>
            <person name="Schaap P."/>
            <person name="Caler L."/>
            <person name="Loftus B."/>
        </authorList>
    </citation>
    <scope>NUCLEOTIDE SEQUENCE [LARGE SCALE GENOMIC DNA]</scope>
    <source>
        <strain evidence="6 7">Neff</strain>
    </source>
</reference>
<keyword evidence="1" id="KW-0479">Metal-binding</keyword>
<dbReference type="Proteomes" id="UP000011083">
    <property type="component" value="Unassembled WGS sequence"/>
</dbReference>
<accession>L8HLE1</accession>
<dbReference type="VEuPathDB" id="AmoebaDB:ACA1_289340"/>
<dbReference type="RefSeq" id="XP_004367956.1">
    <property type="nucleotide sequence ID" value="XM_004367899.1"/>
</dbReference>
<evidence type="ECO:0000313" key="7">
    <source>
        <dbReference type="Proteomes" id="UP000011083"/>
    </source>
</evidence>
<evidence type="ECO:0000256" key="1">
    <source>
        <dbReference type="ARBA" id="ARBA00022723"/>
    </source>
</evidence>
<keyword evidence="2" id="KW-0863">Zinc-finger</keyword>
<dbReference type="InterPro" id="IPR003613">
    <property type="entry name" value="Ubox_domain"/>
</dbReference>
<evidence type="ECO:0000256" key="2">
    <source>
        <dbReference type="ARBA" id="ARBA00022771"/>
    </source>
</evidence>
<name>L8HLE1_ACACF</name>
<dbReference type="GO" id="GO:0004842">
    <property type="term" value="F:ubiquitin-protein transferase activity"/>
    <property type="evidence" value="ECO:0007669"/>
    <property type="project" value="InterPro"/>
</dbReference>
<keyword evidence="4" id="KW-0812">Transmembrane</keyword>
<dbReference type="SUPFAM" id="SSF57850">
    <property type="entry name" value="RING/U-box"/>
    <property type="match status" value="1"/>
</dbReference>
<dbReference type="PROSITE" id="PS51698">
    <property type="entry name" value="U_BOX"/>
    <property type="match status" value="1"/>
</dbReference>
<keyword evidence="3" id="KW-0862">Zinc</keyword>
<gene>
    <name evidence="6" type="ORF">ACA1_289340</name>
</gene>
<dbReference type="GeneID" id="14926246"/>
<evidence type="ECO:0000313" key="6">
    <source>
        <dbReference type="EMBL" id="ELR25201.1"/>
    </source>
</evidence>
<feature type="domain" description="U-box" evidence="5">
    <location>
        <begin position="11"/>
        <end position="86"/>
    </location>
</feature>
<proteinExistence type="predicted"/>
<evidence type="ECO:0000256" key="4">
    <source>
        <dbReference type="SAM" id="Phobius"/>
    </source>
</evidence>
<dbReference type="GO" id="GO:0016567">
    <property type="term" value="P:protein ubiquitination"/>
    <property type="evidence" value="ECO:0007669"/>
    <property type="project" value="InterPro"/>
</dbReference>
<dbReference type="InterPro" id="IPR052085">
    <property type="entry name" value="WD-SAM-U-box"/>
</dbReference>
<dbReference type="SMART" id="SM00504">
    <property type="entry name" value="Ubox"/>
    <property type="match status" value="1"/>
</dbReference>
<dbReference type="PANTHER" id="PTHR46573:SF1">
    <property type="entry name" value="WD REPEAT, SAM AND U-BOX DOMAIN-CONTAINING PROTEIN 1"/>
    <property type="match status" value="1"/>
</dbReference>
<evidence type="ECO:0000259" key="5">
    <source>
        <dbReference type="PROSITE" id="PS51698"/>
    </source>
</evidence>
<dbReference type="AlphaFoldDB" id="L8HLE1"/>
<evidence type="ECO:0000256" key="3">
    <source>
        <dbReference type="ARBA" id="ARBA00022833"/>
    </source>
</evidence>
<dbReference type="InterPro" id="IPR013083">
    <property type="entry name" value="Znf_RING/FYVE/PHD"/>
</dbReference>
<dbReference type="GO" id="GO:0008270">
    <property type="term" value="F:zinc ion binding"/>
    <property type="evidence" value="ECO:0007669"/>
    <property type="project" value="UniProtKB-KW"/>
</dbReference>
<dbReference type="PANTHER" id="PTHR46573">
    <property type="entry name" value="WD REPEAT, SAM AND U-BOX DOMAIN-CONTAINING PROTEIN 1"/>
    <property type="match status" value="1"/>
</dbReference>
<dbReference type="Pfam" id="PF04564">
    <property type="entry name" value="U-box"/>
    <property type="match status" value="1"/>
</dbReference>
<dbReference type="EMBL" id="KB007805">
    <property type="protein sequence ID" value="ELR25201.1"/>
    <property type="molecule type" value="Genomic_DNA"/>
</dbReference>
<keyword evidence="4" id="KW-1133">Transmembrane helix</keyword>
<protein>
    <submittedName>
        <fullName evidence="6">Ubox domain containing protein</fullName>
    </submittedName>
</protein>
<sequence length="265" mass="29977">MSQGDEFSDESVPEEFCDPITLMLMEEAMMASGCGHSFSKDSITTWLHQNHPVCPVCKHSLTLEQLVPNYALRSVIERYGGKGKGKNSSVNAQTKMNQRAPMSSKARLLSALESTQRRILPLQPHRRVISSRALAGPVYCCLKAHKLEQYGMHTGNNKSCPWYALDLRRRMYSSPSEATCIYCYGTDSTYCRRTTASVCLPLFSLLLLVIMSVELVFLFSFWCLSVFLLSPLWILARIPITMLCPLYYESHIKNTCWNRTFGCGT</sequence>
<dbReference type="Gene3D" id="3.30.40.10">
    <property type="entry name" value="Zinc/RING finger domain, C3HC4 (zinc finger)"/>
    <property type="match status" value="1"/>
</dbReference>
<dbReference type="KEGG" id="acan:ACA1_289340"/>
<organism evidence="6 7">
    <name type="scientific">Acanthamoeba castellanii (strain ATCC 30010 / Neff)</name>
    <dbReference type="NCBI Taxonomy" id="1257118"/>
    <lineage>
        <taxon>Eukaryota</taxon>
        <taxon>Amoebozoa</taxon>
        <taxon>Discosea</taxon>
        <taxon>Longamoebia</taxon>
        <taxon>Centramoebida</taxon>
        <taxon>Acanthamoebidae</taxon>
        <taxon>Acanthamoeba</taxon>
    </lineage>
</organism>
<dbReference type="OrthoDB" id="18505at2759"/>